<dbReference type="Proteomes" id="UP001460270">
    <property type="component" value="Unassembled WGS sequence"/>
</dbReference>
<keyword evidence="5" id="KW-0732">Signal</keyword>
<feature type="region of interest" description="Disordered" evidence="6">
    <location>
        <begin position="36"/>
        <end position="57"/>
    </location>
</feature>
<evidence type="ECO:0000313" key="8">
    <source>
        <dbReference type="Proteomes" id="UP001460270"/>
    </source>
</evidence>
<keyword evidence="4" id="KW-0964">Secreted</keyword>
<feature type="compositionally biased region" description="Polar residues" evidence="6">
    <location>
        <begin position="36"/>
        <end position="48"/>
    </location>
</feature>
<reference evidence="8" key="1">
    <citation type="submission" date="2024-04" db="EMBL/GenBank/DDBJ databases">
        <title>Salinicola lusitanus LLJ914,a marine bacterium isolated from the Okinawa Trough.</title>
        <authorList>
            <person name="Li J."/>
        </authorList>
    </citation>
    <scope>NUCLEOTIDE SEQUENCE [LARGE SCALE GENOMIC DNA]</scope>
</reference>
<sequence length="231" mass="26210">MRCVGSKTVRHKKDCYIITGNTNRLNKSVILNTTTTPEQPNLNLQLNPRSPPDSVRDPTPTWLLPAARDWVHLKTLQSLKFLDLLKTSHAYFLVLLMLLSGTEGARIRRGNEHSKHRTIDMVPLQLDTTALTPKVAMRALHNSSISPWTYNDSHDASLYPSFLSEARCLLRGCLNSSGQEDMSLESKPIMHEILQLRRVRSSHDSSYHYKLEPRLLAVGCTCVQPIVHHQQ</sequence>
<accession>A0AAW0PAD0</accession>
<name>A0AAW0PAD0_9GOBI</name>
<evidence type="ECO:0008006" key="9">
    <source>
        <dbReference type="Google" id="ProtNLM"/>
    </source>
</evidence>
<dbReference type="Pfam" id="PF06083">
    <property type="entry name" value="IL17"/>
    <property type="match status" value="1"/>
</dbReference>
<dbReference type="GO" id="GO:0005615">
    <property type="term" value="C:extracellular space"/>
    <property type="evidence" value="ECO:0007669"/>
    <property type="project" value="UniProtKB-KW"/>
</dbReference>
<keyword evidence="8" id="KW-1185">Reference proteome</keyword>
<dbReference type="Gene3D" id="2.10.90.10">
    <property type="entry name" value="Cystine-knot cytokines"/>
    <property type="match status" value="1"/>
</dbReference>
<dbReference type="InterPro" id="IPR029034">
    <property type="entry name" value="Cystine-knot_cytokine"/>
</dbReference>
<gene>
    <name evidence="7" type="ORF">WMY93_013000</name>
</gene>
<evidence type="ECO:0000256" key="1">
    <source>
        <dbReference type="ARBA" id="ARBA00004613"/>
    </source>
</evidence>
<dbReference type="AlphaFoldDB" id="A0AAW0PAD0"/>
<comment type="caution">
    <text evidence="7">The sequence shown here is derived from an EMBL/GenBank/DDBJ whole genome shotgun (WGS) entry which is preliminary data.</text>
</comment>
<evidence type="ECO:0000313" key="7">
    <source>
        <dbReference type="EMBL" id="KAK7912789.1"/>
    </source>
</evidence>
<dbReference type="PRINTS" id="PR01932">
    <property type="entry name" value="INTRLEUKIN17"/>
</dbReference>
<dbReference type="GO" id="GO:0005125">
    <property type="term" value="F:cytokine activity"/>
    <property type="evidence" value="ECO:0007669"/>
    <property type="project" value="UniProtKB-KW"/>
</dbReference>
<dbReference type="InterPro" id="IPR020440">
    <property type="entry name" value="IL-17_chr"/>
</dbReference>
<evidence type="ECO:0000256" key="5">
    <source>
        <dbReference type="ARBA" id="ARBA00022729"/>
    </source>
</evidence>
<evidence type="ECO:0000256" key="4">
    <source>
        <dbReference type="ARBA" id="ARBA00022525"/>
    </source>
</evidence>
<proteinExistence type="inferred from homology"/>
<dbReference type="InterPro" id="IPR010345">
    <property type="entry name" value="IL-17_fam"/>
</dbReference>
<dbReference type="GO" id="GO:0006954">
    <property type="term" value="P:inflammatory response"/>
    <property type="evidence" value="ECO:0007669"/>
    <property type="project" value="InterPro"/>
</dbReference>
<comment type="subcellular location">
    <subcellularLocation>
        <location evidence="1">Secreted</location>
    </subcellularLocation>
</comment>
<comment type="similarity">
    <text evidence="2">Belongs to the IL-17 family.</text>
</comment>
<dbReference type="SUPFAM" id="SSF57501">
    <property type="entry name" value="Cystine-knot cytokines"/>
    <property type="match status" value="1"/>
</dbReference>
<organism evidence="7 8">
    <name type="scientific">Mugilogobius chulae</name>
    <name type="common">yellowstripe goby</name>
    <dbReference type="NCBI Taxonomy" id="88201"/>
    <lineage>
        <taxon>Eukaryota</taxon>
        <taxon>Metazoa</taxon>
        <taxon>Chordata</taxon>
        <taxon>Craniata</taxon>
        <taxon>Vertebrata</taxon>
        <taxon>Euteleostomi</taxon>
        <taxon>Actinopterygii</taxon>
        <taxon>Neopterygii</taxon>
        <taxon>Teleostei</taxon>
        <taxon>Neoteleostei</taxon>
        <taxon>Acanthomorphata</taxon>
        <taxon>Gobiaria</taxon>
        <taxon>Gobiiformes</taxon>
        <taxon>Gobioidei</taxon>
        <taxon>Gobiidae</taxon>
        <taxon>Gobionellinae</taxon>
        <taxon>Mugilogobius</taxon>
    </lineage>
</organism>
<evidence type="ECO:0000256" key="6">
    <source>
        <dbReference type="SAM" id="MobiDB-lite"/>
    </source>
</evidence>
<keyword evidence="3" id="KW-0202">Cytokine</keyword>
<evidence type="ECO:0000256" key="2">
    <source>
        <dbReference type="ARBA" id="ARBA00007236"/>
    </source>
</evidence>
<dbReference type="EMBL" id="JBBPFD010000009">
    <property type="protein sequence ID" value="KAK7912789.1"/>
    <property type="molecule type" value="Genomic_DNA"/>
</dbReference>
<evidence type="ECO:0000256" key="3">
    <source>
        <dbReference type="ARBA" id="ARBA00022514"/>
    </source>
</evidence>
<protein>
    <recommendedName>
        <fullName evidence="9">Interleukin 17a/f1</fullName>
    </recommendedName>
</protein>